<keyword evidence="9" id="KW-1185">Reference proteome</keyword>
<dbReference type="EMBL" id="CP025958">
    <property type="protein sequence ID" value="AWM36351.1"/>
    <property type="molecule type" value="Genomic_DNA"/>
</dbReference>
<sequence length="177" mass="19594">MLFLPTELPGVFVIEPEPTGDDRGLFARTYCAEEFARRGLCTQWAQCNVSFNTRAGTLRGMHWQAAPHEEVKLVRCTAGAALDVVADARPDSPTYRKWVAVELTAANRRAVYIPGGYAHGFQTFADGTELFYQMSAFYVPGAARGARWDDPALGIAWPPCDRRVIAPRDLSFPDLPT</sequence>
<dbReference type="PANTHER" id="PTHR21047:SF2">
    <property type="entry name" value="THYMIDINE DIPHOSPHO-4-KETO-RHAMNOSE 3,5-EPIMERASE"/>
    <property type="match status" value="1"/>
</dbReference>
<comment type="pathway">
    <text evidence="7">Carbohydrate biosynthesis; dTDP-L-rhamnose biosynthesis.</text>
</comment>
<feature type="active site" description="Proton donor" evidence="5">
    <location>
        <position position="132"/>
    </location>
</feature>
<evidence type="ECO:0000313" key="9">
    <source>
        <dbReference type="Proteomes" id="UP000245802"/>
    </source>
</evidence>
<keyword evidence="7" id="KW-0413">Isomerase</keyword>
<dbReference type="UniPathway" id="UPA00124"/>
<evidence type="ECO:0000256" key="4">
    <source>
        <dbReference type="ARBA" id="ARBA00019595"/>
    </source>
</evidence>
<comment type="catalytic activity">
    <reaction evidence="1 7">
        <text>dTDP-4-dehydro-6-deoxy-alpha-D-glucose = dTDP-4-dehydro-beta-L-rhamnose</text>
        <dbReference type="Rhea" id="RHEA:16969"/>
        <dbReference type="ChEBI" id="CHEBI:57649"/>
        <dbReference type="ChEBI" id="CHEBI:62830"/>
        <dbReference type="EC" id="5.1.3.13"/>
    </reaction>
</comment>
<dbReference type="GO" id="GO:0008830">
    <property type="term" value="F:dTDP-4-dehydrorhamnose 3,5-epimerase activity"/>
    <property type="evidence" value="ECO:0007669"/>
    <property type="project" value="UniProtKB-UniRule"/>
</dbReference>
<dbReference type="Pfam" id="PF00908">
    <property type="entry name" value="dTDP_sugar_isom"/>
    <property type="match status" value="1"/>
</dbReference>
<dbReference type="AlphaFoldDB" id="A0A2Z3GUY0"/>
<dbReference type="PANTHER" id="PTHR21047">
    <property type="entry name" value="DTDP-6-DEOXY-D-GLUCOSE-3,5 EPIMERASE"/>
    <property type="match status" value="1"/>
</dbReference>
<gene>
    <name evidence="8" type="primary">rfbC</name>
    <name evidence="8" type="ORF">C1280_04510</name>
</gene>
<protein>
    <recommendedName>
        <fullName evidence="4 7">dTDP-4-dehydrorhamnose 3,5-epimerase</fullName>
        <ecNumber evidence="3 7">5.1.3.13</ecNumber>
    </recommendedName>
    <alternativeName>
        <fullName evidence="7">Thymidine diphospho-4-keto-rhamnose 3,5-epimerase</fullName>
    </alternativeName>
</protein>
<feature type="active site" description="Proton acceptor" evidence="5">
    <location>
        <position position="62"/>
    </location>
</feature>
<accession>A0A2Z3GUY0</accession>
<evidence type="ECO:0000256" key="1">
    <source>
        <dbReference type="ARBA" id="ARBA00001298"/>
    </source>
</evidence>
<dbReference type="Gene3D" id="2.60.120.10">
    <property type="entry name" value="Jelly Rolls"/>
    <property type="match status" value="1"/>
</dbReference>
<dbReference type="SUPFAM" id="SSF51182">
    <property type="entry name" value="RmlC-like cupins"/>
    <property type="match status" value="1"/>
</dbReference>
<evidence type="ECO:0000313" key="8">
    <source>
        <dbReference type="EMBL" id="AWM36351.1"/>
    </source>
</evidence>
<dbReference type="GO" id="GO:0000271">
    <property type="term" value="P:polysaccharide biosynthetic process"/>
    <property type="evidence" value="ECO:0007669"/>
    <property type="project" value="TreeGrafter"/>
</dbReference>
<dbReference type="CDD" id="cd00438">
    <property type="entry name" value="cupin_RmlC"/>
    <property type="match status" value="1"/>
</dbReference>
<dbReference type="KEGG" id="gog:C1280_04510"/>
<dbReference type="RefSeq" id="WP_010043318.1">
    <property type="nucleotide sequence ID" value="NZ_CP025958.1"/>
</dbReference>
<comment type="similarity">
    <text evidence="7">Belongs to the dTDP-4-dehydrorhamnose 3,5-epimerase family.</text>
</comment>
<dbReference type="GO" id="GO:0019305">
    <property type="term" value="P:dTDP-rhamnose biosynthetic process"/>
    <property type="evidence" value="ECO:0007669"/>
    <property type="project" value="UniProtKB-UniRule"/>
</dbReference>
<feature type="site" description="Participates in a stacking interaction with the thymidine ring of dTDP-4-oxo-6-deoxyglucose" evidence="6">
    <location>
        <position position="138"/>
    </location>
</feature>
<evidence type="ECO:0000256" key="7">
    <source>
        <dbReference type="RuleBase" id="RU364069"/>
    </source>
</evidence>
<dbReference type="OrthoDB" id="9800680at2"/>
<evidence type="ECO:0000256" key="2">
    <source>
        <dbReference type="ARBA" id="ARBA00001997"/>
    </source>
</evidence>
<organism evidence="8 9">
    <name type="scientific">Gemmata obscuriglobus</name>
    <dbReference type="NCBI Taxonomy" id="114"/>
    <lineage>
        <taxon>Bacteria</taxon>
        <taxon>Pseudomonadati</taxon>
        <taxon>Planctomycetota</taxon>
        <taxon>Planctomycetia</taxon>
        <taxon>Gemmatales</taxon>
        <taxon>Gemmataceae</taxon>
        <taxon>Gemmata</taxon>
    </lineage>
</organism>
<dbReference type="Proteomes" id="UP000245802">
    <property type="component" value="Chromosome"/>
</dbReference>
<evidence type="ECO:0000256" key="5">
    <source>
        <dbReference type="PIRSR" id="PIRSR600888-1"/>
    </source>
</evidence>
<evidence type="ECO:0000256" key="3">
    <source>
        <dbReference type="ARBA" id="ARBA00012098"/>
    </source>
</evidence>
<comment type="subunit">
    <text evidence="7">Homodimer.</text>
</comment>
<dbReference type="GO" id="GO:0005829">
    <property type="term" value="C:cytosol"/>
    <property type="evidence" value="ECO:0007669"/>
    <property type="project" value="TreeGrafter"/>
</dbReference>
<name>A0A2Z3GUY0_9BACT</name>
<evidence type="ECO:0000256" key="6">
    <source>
        <dbReference type="PIRSR" id="PIRSR600888-3"/>
    </source>
</evidence>
<dbReference type="EC" id="5.1.3.13" evidence="3 7"/>
<dbReference type="InterPro" id="IPR014710">
    <property type="entry name" value="RmlC-like_jellyroll"/>
</dbReference>
<dbReference type="InterPro" id="IPR000888">
    <property type="entry name" value="RmlC-like"/>
</dbReference>
<proteinExistence type="inferred from homology"/>
<dbReference type="InterPro" id="IPR011051">
    <property type="entry name" value="RmlC_Cupin_sf"/>
</dbReference>
<comment type="function">
    <text evidence="2 7">Catalyzes the epimerization of the C3' and C5'positions of dTDP-6-deoxy-D-xylo-4-hexulose, forming dTDP-6-deoxy-L-lyxo-4-hexulose.</text>
</comment>
<dbReference type="NCBIfam" id="TIGR01221">
    <property type="entry name" value="rmlC"/>
    <property type="match status" value="1"/>
</dbReference>
<reference evidence="8 9" key="1">
    <citation type="submission" date="2018-01" db="EMBL/GenBank/DDBJ databases">
        <title>G. obscuriglobus.</title>
        <authorList>
            <person name="Franke J."/>
            <person name="Blomberg W."/>
            <person name="Selmecki A."/>
        </authorList>
    </citation>
    <scope>NUCLEOTIDE SEQUENCE [LARGE SCALE GENOMIC DNA]</scope>
    <source>
        <strain evidence="8 9">DSM 5831</strain>
    </source>
</reference>